<evidence type="ECO:0000313" key="2">
    <source>
        <dbReference type="Proteomes" id="UP000262325"/>
    </source>
</evidence>
<organism evidence="1 2">
    <name type="scientific">Flexistipes sinusarabici</name>
    <dbReference type="NCBI Taxonomy" id="2352"/>
    <lineage>
        <taxon>Bacteria</taxon>
        <taxon>Pseudomonadati</taxon>
        <taxon>Deferribacterota</taxon>
        <taxon>Deferribacteres</taxon>
        <taxon>Deferribacterales</taxon>
        <taxon>Flexistipitaceae</taxon>
        <taxon>Flexistipes</taxon>
    </lineage>
</organism>
<dbReference type="EMBL" id="DPPF01000082">
    <property type="protein sequence ID" value="HCW92817.1"/>
    <property type="molecule type" value="Genomic_DNA"/>
</dbReference>
<dbReference type="AlphaFoldDB" id="A0A3D5QAF9"/>
<dbReference type="Proteomes" id="UP000262325">
    <property type="component" value="Unassembled WGS sequence"/>
</dbReference>
<reference evidence="1 2" key="1">
    <citation type="journal article" date="2018" name="Nat. Biotechnol.">
        <title>A standardized bacterial taxonomy based on genome phylogeny substantially revises the tree of life.</title>
        <authorList>
            <person name="Parks D.H."/>
            <person name="Chuvochina M."/>
            <person name="Waite D.W."/>
            <person name="Rinke C."/>
            <person name="Skarshewski A."/>
            <person name="Chaumeil P.A."/>
            <person name="Hugenholtz P."/>
        </authorList>
    </citation>
    <scope>NUCLEOTIDE SEQUENCE [LARGE SCALE GENOMIC DNA]</scope>
    <source>
        <strain evidence="1">UBA8672</strain>
    </source>
</reference>
<comment type="caution">
    <text evidence="1">The sequence shown here is derived from an EMBL/GenBank/DDBJ whole genome shotgun (WGS) entry which is preliminary data.</text>
</comment>
<sequence>MKSMSISVILDWIPDKYKIFYKSTGLDQLFQHARMLDDSMEIIDNDFLYLTQEISFLDREWDIRKPRFLIFCTKTGSKEGQINPSWMEHA</sequence>
<feature type="non-terminal residue" evidence="1">
    <location>
        <position position="90"/>
    </location>
</feature>
<proteinExistence type="predicted"/>
<evidence type="ECO:0000313" key="1">
    <source>
        <dbReference type="EMBL" id="HCW92817.1"/>
    </source>
</evidence>
<name>A0A3D5QAF9_FLESI</name>
<gene>
    <name evidence="1" type="ORF">DHM44_03960</name>
</gene>
<protein>
    <submittedName>
        <fullName evidence="1">Uncharacterized protein</fullName>
    </submittedName>
</protein>
<accession>A0A3D5QAF9</accession>